<dbReference type="Proteomes" id="UP000199300">
    <property type="component" value="Unassembled WGS sequence"/>
</dbReference>
<keyword evidence="1" id="KW-0472">Membrane</keyword>
<accession>A0A1H8GVU7</accession>
<organism evidence="2 3">
    <name type="scientific">Amphibacillus marinus</name>
    <dbReference type="NCBI Taxonomy" id="872970"/>
    <lineage>
        <taxon>Bacteria</taxon>
        <taxon>Bacillati</taxon>
        <taxon>Bacillota</taxon>
        <taxon>Bacilli</taxon>
        <taxon>Bacillales</taxon>
        <taxon>Bacillaceae</taxon>
        <taxon>Amphibacillus</taxon>
    </lineage>
</organism>
<gene>
    <name evidence="2" type="ORF">SAMN04488134_101173</name>
</gene>
<evidence type="ECO:0000256" key="1">
    <source>
        <dbReference type="SAM" id="Phobius"/>
    </source>
</evidence>
<dbReference type="STRING" id="872970.SAMN04488134_101173"/>
<evidence type="ECO:0000313" key="3">
    <source>
        <dbReference type="Proteomes" id="UP000199300"/>
    </source>
</evidence>
<keyword evidence="1" id="KW-1133">Transmembrane helix</keyword>
<proteinExistence type="predicted"/>
<dbReference type="AlphaFoldDB" id="A0A1H8GVU7"/>
<evidence type="ECO:0008006" key="4">
    <source>
        <dbReference type="Google" id="ProtNLM"/>
    </source>
</evidence>
<dbReference type="EMBL" id="FODJ01000001">
    <property type="protein sequence ID" value="SEN47597.1"/>
    <property type="molecule type" value="Genomic_DNA"/>
</dbReference>
<protein>
    <recommendedName>
        <fullName evidence="4">DUF2178 domain-containing protein</fullName>
    </recommendedName>
</protein>
<name>A0A1H8GVU7_9BACI</name>
<feature type="transmembrane region" description="Helical" evidence="1">
    <location>
        <begin position="94"/>
        <end position="111"/>
    </location>
</feature>
<keyword evidence="1" id="KW-0812">Transmembrane</keyword>
<evidence type="ECO:0000313" key="2">
    <source>
        <dbReference type="EMBL" id="SEN47597.1"/>
    </source>
</evidence>
<keyword evidence="3" id="KW-1185">Reference proteome</keyword>
<dbReference type="OrthoDB" id="2630275at2"/>
<reference evidence="2 3" key="1">
    <citation type="submission" date="2016-10" db="EMBL/GenBank/DDBJ databases">
        <authorList>
            <person name="de Groot N.N."/>
        </authorList>
    </citation>
    <scope>NUCLEOTIDE SEQUENCE [LARGE SCALE GENOMIC DNA]</scope>
    <source>
        <strain evidence="2 3">CGMCC 1.10434</strain>
    </source>
</reference>
<dbReference type="RefSeq" id="WP_091493693.1">
    <property type="nucleotide sequence ID" value="NZ_FODJ01000001.1"/>
</dbReference>
<sequence>MDTESVIKAAKLKICVGIVVSIGLFITWFIFETSELSFSNHKVFIALSLIPFSVSLVSFLKLMKLNKYPQTIVAETDERLVAEKNEADAKTLKIIQGTLFLIYLSYTFVIPDDIFKTIGWWMTLLVLLISLFLPLLFRYLGRKQGR</sequence>
<feature type="transmembrane region" description="Helical" evidence="1">
    <location>
        <begin position="12"/>
        <end position="31"/>
    </location>
</feature>
<feature type="transmembrane region" description="Helical" evidence="1">
    <location>
        <begin position="43"/>
        <end position="62"/>
    </location>
</feature>
<feature type="transmembrane region" description="Helical" evidence="1">
    <location>
        <begin position="117"/>
        <end position="137"/>
    </location>
</feature>